<sequence>MSTQEIVNIILVIGFLIIVSCVAFATYFLIKALKTVTTLAESLEEINQSIKEKIQMKALAVIPPLLVGLISRIFKKRG</sequence>
<feature type="transmembrane region" description="Helical" evidence="1">
    <location>
        <begin position="6"/>
        <end position="30"/>
    </location>
</feature>
<dbReference type="Proteomes" id="UP000178859">
    <property type="component" value="Unassembled WGS sequence"/>
</dbReference>
<keyword evidence="1" id="KW-1133">Transmembrane helix</keyword>
<dbReference type="AlphaFoldDB" id="A0A1F5MG24"/>
<reference evidence="2 3" key="1">
    <citation type="journal article" date="2016" name="Nat. Commun.">
        <title>Thousands of microbial genomes shed light on interconnected biogeochemical processes in an aquifer system.</title>
        <authorList>
            <person name="Anantharaman K."/>
            <person name="Brown C.T."/>
            <person name="Hug L.A."/>
            <person name="Sharon I."/>
            <person name="Castelle C.J."/>
            <person name="Probst A.J."/>
            <person name="Thomas B.C."/>
            <person name="Singh A."/>
            <person name="Wilkins M.J."/>
            <person name="Karaoz U."/>
            <person name="Brodie E.L."/>
            <person name="Williams K.H."/>
            <person name="Hubbard S.S."/>
            <person name="Banfield J.F."/>
        </authorList>
    </citation>
    <scope>NUCLEOTIDE SEQUENCE [LARGE SCALE GENOMIC DNA]</scope>
</reference>
<protein>
    <submittedName>
        <fullName evidence="2">Uncharacterized protein</fullName>
    </submittedName>
</protein>
<organism evidence="2 3">
    <name type="scientific">Candidatus Daviesbacteria bacterium RIFCSPLOWO2_02_FULL_36_7</name>
    <dbReference type="NCBI Taxonomy" id="1797792"/>
    <lineage>
        <taxon>Bacteria</taxon>
        <taxon>Candidatus Daviesiibacteriota</taxon>
    </lineage>
</organism>
<gene>
    <name evidence="2" type="ORF">A3I48_03670</name>
</gene>
<comment type="caution">
    <text evidence="2">The sequence shown here is derived from an EMBL/GenBank/DDBJ whole genome shotgun (WGS) entry which is preliminary data.</text>
</comment>
<evidence type="ECO:0000256" key="1">
    <source>
        <dbReference type="SAM" id="Phobius"/>
    </source>
</evidence>
<accession>A0A1F5MG24</accession>
<keyword evidence="1" id="KW-0812">Transmembrane</keyword>
<evidence type="ECO:0000313" key="3">
    <source>
        <dbReference type="Proteomes" id="UP000178859"/>
    </source>
</evidence>
<evidence type="ECO:0000313" key="2">
    <source>
        <dbReference type="EMBL" id="OGE64299.1"/>
    </source>
</evidence>
<dbReference type="EMBL" id="MFDT01000070">
    <property type="protein sequence ID" value="OGE64299.1"/>
    <property type="molecule type" value="Genomic_DNA"/>
</dbReference>
<keyword evidence="1" id="KW-0472">Membrane</keyword>
<proteinExistence type="predicted"/>
<name>A0A1F5MG24_9BACT</name>